<keyword evidence="9" id="KW-0902">Two-component regulatory system</keyword>
<keyword evidence="10" id="KW-0472">Membrane</keyword>
<dbReference type="PANTHER" id="PTHR43711:SF26">
    <property type="entry name" value="SENSOR HISTIDINE KINASE RCSC"/>
    <property type="match status" value="1"/>
</dbReference>
<keyword evidence="11" id="KW-0175">Coiled coil</keyword>
<comment type="caution">
    <text evidence="13">The sequence shown here is derived from an EMBL/GenBank/DDBJ whole genome shotgun (WGS) entry which is preliminary data.</text>
</comment>
<dbReference type="InterPro" id="IPR036890">
    <property type="entry name" value="HATPase_C_sf"/>
</dbReference>
<sequence>MTGTAFKTTSRLAALQRYAILDTPPEPQFDAITQLVTEICGTPVALISFVDEHRQWFKSAQGFQLQETPLDTSICAHAIQQADMLVVEDTLADARFRDMALVQGTPNIRFYAGAPLETAEGHRLGTLCAIDSVPRSLTETQRRTLQVLARQIIVELELRRSIEKQNEAVKELEQRGREMEALAVSLWQAREEAELSNRAKTEFLAYMSHELRTPLNAIIGFSDIMRKEMFGPLGAVRYRDYSVSIHDSGRHLLSIINDILDISKIEAGKMKIEPKPIEVRALSRACLTLMESQARESHVHLRSRFAEPPPDLYGDERAAKQVILNLLSNAVKFTPSGGIVTLAFSTTAAGDTHIEISDSGIGMTPEEIQQALAPFGQVDSDLGRRHTGTGLGLPIARALMGLHGGEFEIDSTPGKGTCVRLTFPKAGREPMPLAADA</sequence>
<dbReference type="Gene3D" id="3.30.565.10">
    <property type="entry name" value="Histidine kinase-like ATPase, C-terminal domain"/>
    <property type="match status" value="1"/>
</dbReference>
<dbReference type="Gene3D" id="1.10.287.130">
    <property type="match status" value="1"/>
</dbReference>
<keyword evidence="5" id="KW-0808">Transferase</keyword>
<comment type="subcellular location">
    <subcellularLocation>
        <location evidence="2">Membrane</location>
    </subcellularLocation>
</comment>
<dbReference type="PRINTS" id="PR00344">
    <property type="entry name" value="BCTRLSENSOR"/>
</dbReference>
<dbReference type="GO" id="GO:0000155">
    <property type="term" value="F:phosphorelay sensor kinase activity"/>
    <property type="evidence" value="ECO:0007669"/>
    <property type="project" value="InterPro"/>
</dbReference>
<keyword evidence="14" id="KW-1185">Reference proteome</keyword>
<evidence type="ECO:0000313" key="13">
    <source>
        <dbReference type="EMBL" id="KZD04271.1"/>
    </source>
</evidence>
<dbReference type="GO" id="GO:0016020">
    <property type="term" value="C:membrane"/>
    <property type="evidence" value="ECO:0007669"/>
    <property type="project" value="UniProtKB-SubCell"/>
</dbReference>
<dbReference type="STRING" id="580166.AUP43_12265"/>
<dbReference type="InterPro" id="IPR029016">
    <property type="entry name" value="GAF-like_dom_sf"/>
</dbReference>
<keyword evidence="6" id="KW-0547">Nucleotide-binding</keyword>
<dbReference type="FunFam" id="1.10.287.130:FF:000038">
    <property type="entry name" value="Sensory transduction histidine kinase"/>
    <property type="match status" value="1"/>
</dbReference>
<evidence type="ECO:0000256" key="1">
    <source>
        <dbReference type="ARBA" id="ARBA00000085"/>
    </source>
</evidence>
<dbReference type="SUPFAM" id="SSF55874">
    <property type="entry name" value="ATPase domain of HSP90 chaperone/DNA topoisomerase II/histidine kinase"/>
    <property type="match status" value="1"/>
</dbReference>
<comment type="catalytic activity">
    <reaction evidence="1">
        <text>ATP + protein L-histidine = ADP + protein N-phospho-L-histidine.</text>
        <dbReference type="EC" id="2.7.13.3"/>
    </reaction>
</comment>
<dbReference type="InterPro" id="IPR050736">
    <property type="entry name" value="Sensor_HK_Regulatory"/>
</dbReference>
<dbReference type="EMBL" id="LPXN01000136">
    <property type="protein sequence ID" value="KZD04271.1"/>
    <property type="molecule type" value="Genomic_DNA"/>
</dbReference>
<dbReference type="PROSITE" id="PS50109">
    <property type="entry name" value="HIS_KIN"/>
    <property type="match status" value="1"/>
</dbReference>
<accession>A0A154VSR6</accession>
<proteinExistence type="predicted"/>
<evidence type="ECO:0000256" key="4">
    <source>
        <dbReference type="ARBA" id="ARBA00022553"/>
    </source>
</evidence>
<dbReference type="Proteomes" id="UP000076400">
    <property type="component" value="Unassembled WGS sequence"/>
</dbReference>
<dbReference type="GO" id="GO:0005524">
    <property type="term" value="F:ATP binding"/>
    <property type="evidence" value="ECO:0007669"/>
    <property type="project" value="UniProtKB-KW"/>
</dbReference>
<dbReference type="Gene3D" id="3.30.450.40">
    <property type="match status" value="1"/>
</dbReference>
<dbReference type="SUPFAM" id="SSF47384">
    <property type="entry name" value="Homodimeric domain of signal transducing histidine kinase"/>
    <property type="match status" value="1"/>
</dbReference>
<protein>
    <recommendedName>
        <fullName evidence="3">histidine kinase</fullName>
        <ecNumber evidence="3">2.7.13.3</ecNumber>
    </recommendedName>
</protein>
<evidence type="ECO:0000256" key="8">
    <source>
        <dbReference type="ARBA" id="ARBA00022840"/>
    </source>
</evidence>
<gene>
    <name evidence="13" type="ORF">AUP43_12265</name>
</gene>
<keyword evidence="8" id="KW-0067">ATP-binding</keyword>
<reference evidence="13 14" key="1">
    <citation type="submission" date="2015-12" db="EMBL/GenBank/DDBJ databases">
        <title>Genome sequence of Oceanibaculum pacificum MCCC 1A02656.</title>
        <authorList>
            <person name="Lu L."/>
            <person name="Lai Q."/>
            <person name="Shao Z."/>
            <person name="Qian P."/>
        </authorList>
    </citation>
    <scope>NUCLEOTIDE SEQUENCE [LARGE SCALE GENOMIC DNA]</scope>
    <source>
        <strain evidence="13 14">MCCC 1A02656</strain>
    </source>
</reference>
<dbReference type="InterPro" id="IPR003661">
    <property type="entry name" value="HisK_dim/P_dom"/>
</dbReference>
<keyword evidence="4" id="KW-0597">Phosphoprotein</keyword>
<dbReference type="RefSeq" id="WP_067558472.1">
    <property type="nucleotide sequence ID" value="NZ_LPXN01000136.1"/>
</dbReference>
<dbReference type="SUPFAM" id="SSF55781">
    <property type="entry name" value="GAF domain-like"/>
    <property type="match status" value="1"/>
</dbReference>
<evidence type="ECO:0000256" key="6">
    <source>
        <dbReference type="ARBA" id="ARBA00022741"/>
    </source>
</evidence>
<evidence type="ECO:0000256" key="2">
    <source>
        <dbReference type="ARBA" id="ARBA00004370"/>
    </source>
</evidence>
<keyword evidence="7" id="KW-0418">Kinase</keyword>
<dbReference type="InterPro" id="IPR004358">
    <property type="entry name" value="Sig_transdc_His_kin-like_C"/>
</dbReference>
<evidence type="ECO:0000256" key="11">
    <source>
        <dbReference type="SAM" id="Coils"/>
    </source>
</evidence>
<dbReference type="AlphaFoldDB" id="A0A154VSR6"/>
<dbReference type="SMART" id="SM00388">
    <property type="entry name" value="HisKA"/>
    <property type="match status" value="1"/>
</dbReference>
<feature type="coiled-coil region" evidence="11">
    <location>
        <begin position="155"/>
        <end position="182"/>
    </location>
</feature>
<feature type="domain" description="Histidine kinase" evidence="12">
    <location>
        <begin position="206"/>
        <end position="427"/>
    </location>
</feature>
<dbReference type="EC" id="2.7.13.3" evidence="3"/>
<dbReference type="InterPro" id="IPR003018">
    <property type="entry name" value="GAF"/>
</dbReference>
<organism evidence="13 14">
    <name type="scientific">Oceanibaculum pacificum</name>
    <dbReference type="NCBI Taxonomy" id="580166"/>
    <lineage>
        <taxon>Bacteria</taxon>
        <taxon>Pseudomonadati</taxon>
        <taxon>Pseudomonadota</taxon>
        <taxon>Alphaproteobacteria</taxon>
        <taxon>Rhodospirillales</taxon>
        <taxon>Oceanibaculaceae</taxon>
        <taxon>Oceanibaculum</taxon>
    </lineage>
</organism>
<dbReference type="Pfam" id="PF01590">
    <property type="entry name" value="GAF"/>
    <property type="match status" value="1"/>
</dbReference>
<evidence type="ECO:0000259" key="12">
    <source>
        <dbReference type="PROSITE" id="PS50109"/>
    </source>
</evidence>
<evidence type="ECO:0000313" key="14">
    <source>
        <dbReference type="Proteomes" id="UP000076400"/>
    </source>
</evidence>
<dbReference type="InterPro" id="IPR005467">
    <property type="entry name" value="His_kinase_dom"/>
</dbReference>
<dbReference type="InterPro" id="IPR036097">
    <property type="entry name" value="HisK_dim/P_sf"/>
</dbReference>
<dbReference type="InterPro" id="IPR003594">
    <property type="entry name" value="HATPase_dom"/>
</dbReference>
<evidence type="ECO:0000256" key="7">
    <source>
        <dbReference type="ARBA" id="ARBA00022777"/>
    </source>
</evidence>
<dbReference type="CDD" id="cd00082">
    <property type="entry name" value="HisKA"/>
    <property type="match status" value="1"/>
</dbReference>
<name>A0A154VSR6_9PROT</name>
<evidence type="ECO:0000256" key="5">
    <source>
        <dbReference type="ARBA" id="ARBA00022679"/>
    </source>
</evidence>
<evidence type="ECO:0000256" key="9">
    <source>
        <dbReference type="ARBA" id="ARBA00023012"/>
    </source>
</evidence>
<dbReference type="SMART" id="SM00065">
    <property type="entry name" value="GAF"/>
    <property type="match status" value="1"/>
</dbReference>
<evidence type="ECO:0000256" key="10">
    <source>
        <dbReference type="ARBA" id="ARBA00023136"/>
    </source>
</evidence>
<dbReference type="Pfam" id="PF02518">
    <property type="entry name" value="HATPase_c"/>
    <property type="match status" value="1"/>
</dbReference>
<dbReference type="Pfam" id="PF00512">
    <property type="entry name" value="HisKA"/>
    <property type="match status" value="1"/>
</dbReference>
<evidence type="ECO:0000256" key="3">
    <source>
        <dbReference type="ARBA" id="ARBA00012438"/>
    </source>
</evidence>
<dbReference type="PANTHER" id="PTHR43711">
    <property type="entry name" value="TWO-COMPONENT HISTIDINE KINASE"/>
    <property type="match status" value="1"/>
</dbReference>
<dbReference type="SMART" id="SM00387">
    <property type="entry name" value="HATPase_c"/>
    <property type="match status" value="1"/>
</dbReference>